<dbReference type="Gene3D" id="3.40.50.300">
    <property type="entry name" value="P-loop containing nucleotide triphosphate hydrolases"/>
    <property type="match status" value="1"/>
</dbReference>
<dbReference type="AlphaFoldDB" id="I4B883"/>
<proteinExistence type="predicted"/>
<accession>I4B883</accession>
<name>I4B883_TURPD</name>
<keyword evidence="2" id="KW-1185">Reference proteome</keyword>
<evidence type="ECO:0000313" key="1">
    <source>
        <dbReference type="EMBL" id="AFM13490.1"/>
    </source>
</evidence>
<dbReference type="EMBL" id="CP002959">
    <property type="protein sequence ID" value="AFM13490.1"/>
    <property type="molecule type" value="Genomic_DNA"/>
</dbReference>
<dbReference type="KEGG" id="tpx:Turpa_2851"/>
<dbReference type="SUPFAM" id="SSF52540">
    <property type="entry name" value="P-loop containing nucleoside triphosphate hydrolases"/>
    <property type="match status" value="1"/>
</dbReference>
<sequence length="298" mass="33882">MSPEKAAELRQLGCDILHLNRREESDSAALTSQLVHENRHPDLIEFTGETVLIGSEKDTPPGTIRHLQKKILPYAPWKSKARVVIFQNAAGIKDEAETAMLKTLEEPAPKHFYFLSVPTAEILKETIRSRAVISRIHLSPSPQGLPADSWLRFYHLAGVRDFMLQYPEATEKLIAETRAACDTLAYSNDDFLALERILYSIPRQLFDKETVTVQTRALKFAVLPFFAALRDRLTEGHVPPLAPLVLSRIPVAAALKATDHIRAYLRSLETRIFGNRPLNQQAVFYSFYFRFFPLWSAR</sequence>
<organism evidence="1 2">
    <name type="scientific">Turneriella parva (strain ATCC BAA-1111 / DSM 21527 / NCTC 11395 / H)</name>
    <name type="common">Leptospira parva</name>
    <dbReference type="NCBI Taxonomy" id="869212"/>
    <lineage>
        <taxon>Bacteria</taxon>
        <taxon>Pseudomonadati</taxon>
        <taxon>Spirochaetota</taxon>
        <taxon>Spirochaetia</taxon>
        <taxon>Leptospirales</taxon>
        <taxon>Leptospiraceae</taxon>
        <taxon>Turneriella</taxon>
    </lineage>
</organism>
<dbReference type="STRING" id="869212.Turpa_2851"/>
<dbReference type="HOGENOM" id="CLU_933648_0_0_12"/>
<dbReference type="Pfam" id="PF13177">
    <property type="entry name" value="DNA_pol3_delta2"/>
    <property type="match status" value="1"/>
</dbReference>
<dbReference type="InterPro" id="IPR027417">
    <property type="entry name" value="P-loop_NTPase"/>
</dbReference>
<gene>
    <name evidence="1" type="ordered locus">Turpa_2851</name>
</gene>
<protein>
    <submittedName>
        <fullName evidence="1">Uncharacterized protein</fullName>
    </submittedName>
</protein>
<evidence type="ECO:0000313" key="2">
    <source>
        <dbReference type="Proteomes" id="UP000006048"/>
    </source>
</evidence>
<dbReference type="Proteomes" id="UP000006048">
    <property type="component" value="Chromosome"/>
</dbReference>
<reference evidence="1 2" key="1">
    <citation type="submission" date="2012-06" db="EMBL/GenBank/DDBJ databases">
        <title>The complete chromosome of genome of Turneriella parva DSM 21527.</title>
        <authorList>
            <consortium name="US DOE Joint Genome Institute (JGI-PGF)"/>
            <person name="Lucas S."/>
            <person name="Han J."/>
            <person name="Lapidus A."/>
            <person name="Bruce D."/>
            <person name="Goodwin L."/>
            <person name="Pitluck S."/>
            <person name="Peters L."/>
            <person name="Kyrpides N."/>
            <person name="Mavromatis K."/>
            <person name="Ivanova N."/>
            <person name="Mikhailova N."/>
            <person name="Chertkov O."/>
            <person name="Detter J.C."/>
            <person name="Tapia R."/>
            <person name="Han C."/>
            <person name="Land M."/>
            <person name="Hauser L."/>
            <person name="Markowitz V."/>
            <person name="Cheng J.-F."/>
            <person name="Hugenholtz P."/>
            <person name="Woyke T."/>
            <person name="Wu D."/>
            <person name="Gronow S."/>
            <person name="Wellnitz S."/>
            <person name="Brambilla E."/>
            <person name="Klenk H.-P."/>
            <person name="Eisen J.A."/>
        </authorList>
    </citation>
    <scope>NUCLEOTIDE SEQUENCE [LARGE SCALE GENOMIC DNA]</scope>
    <source>
        <strain evidence="2">ATCC BAA-1111 / DSM 21527 / NCTC 11395 / H</strain>
    </source>
</reference>